<evidence type="ECO:0000313" key="2">
    <source>
        <dbReference type="EMBL" id="EBQ7318284.1"/>
    </source>
</evidence>
<name>A0A5U5WSD7_SALER</name>
<proteinExistence type="predicted"/>
<dbReference type="AlphaFoldDB" id="A0A5U5WSD7"/>
<organism evidence="2">
    <name type="scientific">Salmonella enterica</name>
    <name type="common">Salmonella choleraesuis</name>
    <dbReference type="NCBI Taxonomy" id="28901"/>
    <lineage>
        <taxon>Bacteria</taxon>
        <taxon>Pseudomonadati</taxon>
        <taxon>Pseudomonadota</taxon>
        <taxon>Gammaproteobacteria</taxon>
        <taxon>Enterobacterales</taxon>
        <taxon>Enterobacteriaceae</taxon>
        <taxon>Salmonella</taxon>
    </lineage>
</organism>
<dbReference type="InterPro" id="IPR035093">
    <property type="entry name" value="RelE/ParE_toxin_dom_sf"/>
</dbReference>
<feature type="region of interest" description="Disordered" evidence="1">
    <location>
        <begin position="88"/>
        <end position="108"/>
    </location>
</feature>
<reference evidence="2" key="1">
    <citation type="submission" date="2018-07" db="EMBL/GenBank/DDBJ databases">
        <authorList>
            <consortium name="GenomeTrakr network: Whole genome sequencing for foodborne pathogen traceback"/>
        </authorList>
    </citation>
    <scope>NUCLEOTIDE SEQUENCE</scope>
    <source>
        <strain evidence="2">CFSAN056849</strain>
    </source>
</reference>
<protein>
    <submittedName>
        <fullName evidence="2">Type II toxin-antitoxin system RelE/ParE family toxin</fullName>
    </submittedName>
</protein>
<sequence length="108" mass="11921">MSSELDLVFVGSADKEFESDLSQAAQEKFATVFTMMIAGLKPPLSDSKPLNGLGKGVYELRKNGRPAYRCVYVVKDGTLYVLHAFSKTSGGTPKSHEETIKKRYKSIK</sequence>
<evidence type="ECO:0000256" key="1">
    <source>
        <dbReference type="SAM" id="MobiDB-lite"/>
    </source>
</evidence>
<dbReference type="InterPro" id="IPR009241">
    <property type="entry name" value="HigB-like"/>
</dbReference>
<dbReference type="SUPFAM" id="SSF143011">
    <property type="entry name" value="RelE-like"/>
    <property type="match status" value="1"/>
</dbReference>
<gene>
    <name evidence="2" type="ORF">BRR23_23310</name>
</gene>
<dbReference type="Pfam" id="PF05973">
    <property type="entry name" value="Gp49"/>
    <property type="match status" value="1"/>
</dbReference>
<dbReference type="EMBL" id="AAGPYS010000070">
    <property type="protein sequence ID" value="EBQ7318284.1"/>
    <property type="molecule type" value="Genomic_DNA"/>
</dbReference>
<accession>A0A5U5WSD7</accession>
<comment type="caution">
    <text evidence="2">The sequence shown here is derived from an EMBL/GenBank/DDBJ whole genome shotgun (WGS) entry which is preliminary data.</text>
</comment>